<evidence type="ECO:0000256" key="1">
    <source>
        <dbReference type="SAM" id="MobiDB-lite"/>
    </source>
</evidence>
<accession>A0ABR4FJJ3</accession>
<name>A0ABR4FJJ3_9EURO</name>
<sequence length="150" mass="17234">MIPKDASSIHNCHCIEFLRRCTTTDTLERRLNLDEFVGVLSTPEFPGQSPPVVSQSYWPGSFRQRSCRLERAYVVSPTISLDNRRRCRVPIARCQLNRQPSPAYQLLELNSRILENAEPNYVHSSTPSRFARADNSLPRPPASEHWPCIR</sequence>
<feature type="region of interest" description="Disordered" evidence="1">
    <location>
        <begin position="125"/>
        <end position="150"/>
    </location>
</feature>
<evidence type="ECO:0000313" key="3">
    <source>
        <dbReference type="Proteomes" id="UP001610563"/>
    </source>
</evidence>
<reference evidence="2 3" key="1">
    <citation type="submission" date="2024-07" db="EMBL/GenBank/DDBJ databases">
        <title>Section-level genome sequencing and comparative genomics of Aspergillus sections Usti and Cavernicolus.</title>
        <authorList>
            <consortium name="Lawrence Berkeley National Laboratory"/>
            <person name="Nybo J.L."/>
            <person name="Vesth T.C."/>
            <person name="Theobald S."/>
            <person name="Frisvad J.C."/>
            <person name="Larsen T.O."/>
            <person name="Kjaerboelling I."/>
            <person name="Rothschild-Mancinelli K."/>
            <person name="Lyhne E.K."/>
            <person name="Kogle M.E."/>
            <person name="Barry K."/>
            <person name="Clum A."/>
            <person name="Na H."/>
            <person name="Ledsgaard L."/>
            <person name="Lin J."/>
            <person name="Lipzen A."/>
            <person name="Kuo A."/>
            <person name="Riley R."/>
            <person name="Mondo S."/>
            <person name="Labutti K."/>
            <person name="Haridas S."/>
            <person name="Pangalinan J."/>
            <person name="Salamov A.A."/>
            <person name="Simmons B.A."/>
            <person name="Magnuson J.K."/>
            <person name="Chen J."/>
            <person name="Drula E."/>
            <person name="Henrissat B."/>
            <person name="Wiebenga A."/>
            <person name="Lubbers R.J."/>
            <person name="Gomes A.C."/>
            <person name="Makela M.R."/>
            <person name="Stajich J."/>
            <person name="Grigoriev I.V."/>
            <person name="Mortensen U.H."/>
            <person name="De Vries R.P."/>
            <person name="Baker S.E."/>
            <person name="Andersen M.R."/>
        </authorList>
    </citation>
    <scope>NUCLEOTIDE SEQUENCE [LARGE SCALE GENOMIC DNA]</scope>
    <source>
        <strain evidence="2 3">CBS 209.92</strain>
    </source>
</reference>
<gene>
    <name evidence="2" type="ORF">BJX66DRAFT_127966</name>
</gene>
<comment type="caution">
    <text evidence="2">The sequence shown here is derived from an EMBL/GenBank/DDBJ whole genome shotgun (WGS) entry which is preliminary data.</text>
</comment>
<dbReference type="EMBL" id="JBFTWV010000237">
    <property type="protein sequence ID" value="KAL2783428.1"/>
    <property type="molecule type" value="Genomic_DNA"/>
</dbReference>
<protein>
    <submittedName>
        <fullName evidence="2">Uncharacterized protein</fullName>
    </submittedName>
</protein>
<evidence type="ECO:0000313" key="2">
    <source>
        <dbReference type="EMBL" id="KAL2783428.1"/>
    </source>
</evidence>
<organism evidence="2 3">
    <name type="scientific">Aspergillus keveii</name>
    <dbReference type="NCBI Taxonomy" id="714993"/>
    <lineage>
        <taxon>Eukaryota</taxon>
        <taxon>Fungi</taxon>
        <taxon>Dikarya</taxon>
        <taxon>Ascomycota</taxon>
        <taxon>Pezizomycotina</taxon>
        <taxon>Eurotiomycetes</taxon>
        <taxon>Eurotiomycetidae</taxon>
        <taxon>Eurotiales</taxon>
        <taxon>Aspergillaceae</taxon>
        <taxon>Aspergillus</taxon>
        <taxon>Aspergillus subgen. Nidulantes</taxon>
    </lineage>
</organism>
<dbReference type="Proteomes" id="UP001610563">
    <property type="component" value="Unassembled WGS sequence"/>
</dbReference>
<keyword evidence="3" id="KW-1185">Reference proteome</keyword>
<proteinExistence type="predicted"/>